<comment type="caution">
    <text evidence="1">The sequence shown here is derived from an EMBL/GenBank/DDBJ whole genome shotgun (WGS) entry which is preliminary data.</text>
</comment>
<dbReference type="EMBL" id="LGGS01000141">
    <property type="protein sequence ID" value="KUK81597.1"/>
    <property type="molecule type" value="Genomic_DNA"/>
</dbReference>
<accession>A0A124FYL9</accession>
<evidence type="ECO:0000313" key="2">
    <source>
        <dbReference type="Proteomes" id="UP000054705"/>
    </source>
</evidence>
<organism evidence="1 2">
    <name type="scientific">Pelotomaculum thermopropionicum</name>
    <dbReference type="NCBI Taxonomy" id="110500"/>
    <lineage>
        <taxon>Bacteria</taxon>
        <taxon>Bacillati</taxon>
        <taxon>Bacillota</taxon>
        <taxon>Clostridia</taxon>
        <taxon>Eubacteriales</taxon>
        <taxon>Desulfotomaculaceae</taxon>
        <taxon>Pelotomaculum</taxon>
    </lineage>
</organism>
<proteinExistence type="predicted"/>
<protein>
    <submittedName>
        <fullName evidence="1">Uncharacterized protein</fullName>
    </submittedName>
</protein>
<dbReference type="AlphaFoldDB" id="A0A124FYL9"/>
<evidence type="ECO:0000313" key="1">
    <source>
        <dbReference type="EMBL" id="KUK81597.1"/>
    </source>
</evidence>
<sequence length="56" mass="6270">MNGCPIAFSDICHNCVYYGECPPSITVEKLEKIQVQLNELKQMLKNISLIEKATGN</sequence>
<gene>
    <name evidence="1" type="ORF">XD97_0613</name>
</gene>
<name>A0A124FYL9_9FIRM</name>
<reference evidence="2" key="1">
    <citation type="journal article" date="2015" name="MBio">
        <title>Genome-Resolved Metagenomic Analysis Reveals Roles for Candidate Phyla and Other Microbial Community Members in Biogeochemical Transformations in Oil Reservoirs.</title>
        <authorList>
            <person name="Hu P."/>
            <person name="Tom L."/>
            <person name="Singh A."/>
            <person name="Thomas B.C."/>
            <person name="Baker B.J."/>
            <person name="Piceno Y.M."/>
            <person name="Andersen G.L."/>
            <person name="Banfield J.F."/>
        </authorList>
    </citation>
    <scope>NUCLEOTIDE SEQUENCE [LARGE SCALE GENOMIC DNA]</scope>
</reference>
<dbReference type="Proteomes" id="UP000054705">
    <property type="component" value="Unassembled WGS sequence"/>
</dbReference>